<dbReference type="STRING" id="477641.MODMU_2927"/>
<dbReference type="OMA" id="KIVAAHM"/>
<proteinExistence type="predicted"/>
<dbReference type="Gene3D" id="3.20.20.140">
    <property type="entry name" value="Metal-dependent hydrolases"/>
    <property type="match status" value="1"/>
</dbReference>
<dbReference type="PATRIC" id="fig|477641.3.peg.2782"/>
<dbReference type="InterPro" id="IPR032465">
    <property type="entry name" value="ACMSD"/>
</dbReference>
<dbReference type="GO" id="GO:0016787">
    <property type="term" value="F:hydrolase activity"/>
    <property type="evidence" value="ECO:0007669"/>
    <property type="project" value="InterPro"/>
</dbReference>
<dbReference type="PANTHER" id="PTHR21240:SF19">
    <property type="entry name" value="CATALYTIC_ HYDROLASE"/>
    <property type="match status" value="1"/>
</dbReference>
<evidence type="ECO:0000313" key="3">
    <source>
        <dbReference type="EMBL" id="CCH88355.1"/>
    </source>
</evidence>
<reference evidence="3 4" key="1">
    <citation type="journal article" date="2012" name="J. Bacteriol.">
        <title>Genome Sequence of Radiation-Resistant Modestobacter marinus Strain BC501, a Representative Actinobacterium That Thrives on Calcareous Stone Surfaces.</title>
        <authorList>
            <person name="Normand P."/>
            <person name="Gury J."/>
            <person name="Pujic P."/>
            <person name="Chouaia B."/>
            <person name="Crotti E."/>
            <person name="Brusetti L."/>
            <person name="Daffonchio D."/>
            <person name="Vacherie B."/>
            <person name="Barbe V."/>
            <person name="Medigue C."/>
            <person name="Calteau A."/>
            <person name="Ghodhbane-Gtari F."/>
            <person name="Essoussi I."/>
            <person name="Nouioui I."/>
            <person name="Abbassi-Ghozzi I."/>
            <person name="Gtari M."/>
        </authorList>
    </citation>
    <scope>NUCLEOTIDE SEQUENCE [LARGE SCALE GENOMIC DNA]</scope>
    <source>
        <strain evidence="4">BC 501</strain>
    </source>
</reference>
<gene>
    <name evidence="3" type="ordered locus">MODMU_2927</name>
</gene>
<dbReference type="EMBL" id="FO203431">
    <property type="protein sequence ID" value="CCH88355.1"/>
    <property type="molecule type" value="Genomic_DNA"/>
</dbReference>
<dbReference type="InterPro" id="IPR032466">
    <property type="entry name" value="Metal_Hydrolase"/>
</dbReference>
<dbReference type="HOGENOM" id="CLU_044590_4_2_11"/>
<keyword evidence="4" id="KW-1185">Reference proteome</keyword>
<dbReference type="SUPFAM" id="SSF51556">
    <property type="entry name" value="Metallo-dependent hydrolases"/>
    <property type="match status" value="1"/>
</dbReference>
<evidence type="ECO:0000313" key="4">
    <source>
        <dbReference type="Proteomes" id="UP000006461"/>
    </source>
</evidence>
<dbReference type="eggNOG" id="COG2159">
    <property type="taxonomic scope" value="Bacteria"/>
</dbReference>
<feature type="domain" description="Amidohydrolase-related" evidence="2">
    <location>
        <begin position="12"/>
        <end position="290"/>
    </location>
</feature>
<sequence>MTGIDLSRITAIDVHTHVHRSVHAPPPEGSTADDMGAYFGIGSMPQYTLPQLAGYYRERSMACIAFGVDSISQTGEEMVPTNEEVAELAAEHSDVVIPFASIDPARGAAGVRAARRLVTDHGVRGFKFHPNTQGFHPNDRLAYPLYEVIAEHGLIALFHTGQTGVGAGTRGGGGIRLKYSNPMDVDDVAVDFPDMDIILAHPSFPWQDEALSVATHKPRVYIDLSGWSPKYFPPQLVQYANSLLRDKVLFGSDFPVITPERWMKDFAAIGIKDEVRPKIMKDNAARLLGLSPAPGEGAGH</sequence>
<accession>I4EY92</accession>
<protein>
    <submittedName>
        <fullName evidence="3">Amidohydrolase</fullName>
    </submittedName>
</protein>
<dbReference type="OrthoDB" id="1407586at2"/>
<name>I4EY92_MODI5</name>
<dbReference type="InterPro" id="IPR006680">
    <property type="entry name" value="Amidohydro-rel"/>
</dbReference>
<dbReference type="GO" id="GO:0016831">
    <property type="term" value="F:carboxy-lyase activity"/>
    <property type="evidence" value="ECO:0007669"/>
    <property type="project" value="InterPro"/>
</dbReference>
<dbReference type="Pfam" id="PF04909">
    <property type="entry name" value="Amidohydro_2"/>
    <property type="match status" value="1"/>
</dbReference>
<evidence type="ECO:0000256" key="1">
    <source>
        <dbReference type="ARBA" id="ARBA00023239"/>
    </source>
</evidence>
<evidence type="ECO:0000259" key="2">
    <source>
        <dbReference type="Pfam" id="PF04909"/>
    </source>
</evidence>
<dbReference type="AlphaFoldDB" id="I4EY92"/>
<dbReference type="Proteomes" id="UP000006461">
    <property type="component" value="Chromosome"/>
</dbReference>
<dbReference type="KEGG" id="mmar:MODMU_2927"/>
<organism evidence="3 4">
    <name type="scientific">Modestobacter italicus (strain DSM 44449 / CECT 9708 / BC 501)</name>
    <dbReference type="NCBI Taxonomy" id="2732864"/>
    <lineage>
        <taxon>Bacteria</taxon>
        <taxon>Bacillati</taxon>
        <taxon>Actinomycetota</taxon>
        <taxon>Actinomycetes</taxon>
        <taxon>Geodermatophilales</taxon>
        <taxon>Geodermatophilaceae</taxon>
        <taxon>Modestobacter</taxon>
    </lineage>
</organism>
<dbReference type="PANTHER" id="PTHR21240">
    <property type="entry name" value="2-AMINO-3-CARBOXYLMUCONATE-6-SEMIALDEHYDE DECARBOXYLASE"/>
    <property type="match status" value="1"/>
</dbReference>
<keyword evidence="1" id="KW-0456">Lyase</keyword>